<gene>
    <name evidence="2" type="ORF">I596_1409</name>
</gene>
<evidence type="ECO:0000313" key="2">
    <source>
        <dbReference type="EMBL" id="ANB17437.1"/>
    </source>
</evidence>
<accession>A0A160DSX9</accession>
<organism evidence="2 3">
    <name type="scientific">Dokdonella koreensis DS-123</name>
    <dbReference type="NCBI Taxonomy" id="1300342"/>
    <lineage>
        <taxon>Bacteria</taxon>
        <taxon>Pseudomonadati</taxon>
        <taxon>Pseudomonadota</taxon>
        <taxon>Gammaproteobacteria</taxon>
        <taxon>Lysobacterales</taxon>
        <taxon>Rhodanobacteraceae</taxon>
        <taxon>Dokdonella</taxon>
    </lineage>
</organism>
<evidence type="ECO:0000313" key="3">
    <source>
        <dbReference type="Proteomes" id="UP000076830"/>
    </source>
</evidence>
<keyword evidence="3" id="KW-1185">Reference proteome</keyword>
<dbReference type="KEGG" id="dko:I596_1409"/>
<dbReference type="Proteomes" id="UP000076830">
    <property type="component" value="Chromosome"/>
</dbReference>
<reference evidence="2 3" key="1">
    <citation type="submission" date="2016-04" db="EMBL/GenBank/DDBJ databases">
        <title>Complete genome sequence of Dokdonella koreensis DS-123T.</title>
        <authorList>
            <person name="Kim J.F."/>
            <person name="Lee H."/>
            <person name="Kwak M.-J."/>
        </authorList>
    </citation>
    <scope>NUCLEOTIDE SEQUENCE [LARGE SCALE GENOMIC DNA]</scope>
    <source>
        <strain evidence="2 3">DS-123</strain>
    </source>
</reference>
<dbReference type="OrthoDB" id="5959342at2"/>
<dbReference type="EMBL" id="CP015249">
    <property type="protein sequence ID" value="ANB17437.1"/>
    <property type="molecule type" value="Genomic_DNA"/>
</dbReference>
<keyword evidence="1" id="KW-0732">Signal</keyword>
<evidence type="ECO:0000256" key="1">
    <source>
        <dbReference type="SAM" id="SignalP"/>
    </source>
</evidence>
<dbReference type="RefSeq" id="WP_067645636.1">
    <property type="nucleotide sequence ID" value="NZ_CP015249.1"/>
</dbReference>
<feature type="chain" id="PRO_5007813776" evidence="1">
    <location>
        <begin position="33"/>
        <end position="131"/>
    </location>
</feature>
<sequence length="131" mass="14508">MNLLRTIRGRRLRLRFTSLALLALLFQQFALAAYACPIAEVPPELTMRMAGCEGMAMPDPEAPVLCDQHCQRDHITNPDSKTPQVPPLALAPLHFALTAALLPAVQAQYYEDVPICRSDPPPAQRFCSLQI</sequence>
<feature type="signal peptide" evidence="1">
    <location>
        <begin position="1"/>
        <end position="32"/>
    </location>
</feature>
<name>A0A160DSX9_9GAMM</name>
<dbReference type="STRING" id="1300342.I596_1409"/>
<dbReference type="AlphaFoldDB" id="A0A160DSX9"/>
<protein>
    <submittedName>
        <fullName evidence="2">Uncharacterized protein</fullName>
    </submittedName>
</protein>
<proteinExistence type="predicted"/>